<dbReference type="AlphaFoldDB" id="A0A1R1I0D4"/>
<dbReference type="EC" id="4.1.3.40" evidence="5"/>
<keyword evidence="4 5" id="KW-0670">Pyruvate</keyword>
<comment type="caution">
    <text evidence="5">Lacks conserved residue(s) required for the propagation of feature annotation.</text>
</comment>
<dbReference type="PANTHER" id="PTHR38683:SF1">
    <property type="entry name" value="CHORISMATE PYRUVATE-LYASE"/>
    <property type="match status" value="1"/>
</dbReference>
<feature type="binding site" evidence="5">
    <location>
        <position position="104"/>
    </location>
    <ligand>
        <name>substrate</name>
    </ligand>
</feature>
<keyword evidence="7" id="KW-1185">Reference proteome</keyword>
<dbReference type="InterPro" id="IPR028978">
    <property type="entry name" value="Chorismate_lyase_/UTRA_dom_sf"/>
</dbReference>
<evidence type="ECO:0000256" key="4">
    <source>
        <dbReference type="ARBA" id="ARBA00023317"/>
    </source>
</evidence>
<evidence type="ECO:0000256" key="2">
    <source>
        <dbReference type="ARBA" id="ARBA00022688"/>
    </source>
</evidence>
<comment type="function">
    <text evidence="5">Removes the pyruvyl group from chorismate, with concomitant aromatization of the ring, to provide 4-hydroxybenzoate (4HB) for the ubiquinone pathway.</text>
</comment>
<comment type="similarity">
    <text evidence="5">Belongs to the UbiC family.</text>
</comment>
<organism evidence="6 7">
    <name type="scientific">Azonexus hydrophilus</name>
    <dbReference type="NCBI Taxonomy" id="418702"/>
    <lineage>
        <taxon>Bacteria</taxon>
        <taxon>Pseudomonadati</taxon>
        <taxon>Pseudomonadota</taxon>
        <taxon>Betaproteobacteria</taxon>
        <taxon>Rhodocyclales</taxon>
        <taxon>Azonexaceae</taxon>
        <taxon>Azonexus</taxon>
    </lineage>
</organism>
<dbReference type="UniPathway" id="UPA00232"/>
<evidence type="ECO:0000256" key="3">
    <source>
        <dbReference type="ARBA" id="ARBA00023239"/>
    </source>
</evidence>
<dbReference type="EMBL" id="MTHD01000006">
    <property type="protein sequence ID" value="OMG52034.1"/>
    <property type="molecule type" value="Genomic_DNA"/>
</dbReference>
<reference evidence="6 7" key="1">
    <citation type="submission" date="2016-10" db="EMBL/GenBank/DDBJ databases">
        <title>Alkaliphiles isolated from bioreactors.</title>
        <authorList>
            <person name="Salah Z."/>
            <person name="Rout S.P."/>
            <person name="Humphreys P.N."/>
        </authorList>
    </citation>
    <scope>NUCLEOTIDE SEQUENCE [LARGE SCALE GENOMIC DNA]</scope>
    <source>
        <strain evidence="6 7">ZS02</strain>
    </source>
</reference>
<protein>
    <recommendedName>
        <fullName evidence="5">Probable chorismate pyruvate-lyase</fullName>
        <shortName evidence="5">CL</shortName>
        <shortName evidence="5">CPL</shortName>
        <ecNumber evidence="5">4.1.3.40</ecNumber>
    </recommendedName>
</protein>
<dbReference type="GO" id="GO:0008813">
    <property type="term" value="F:chorismate lyase activity"/>
    <property type="evidence" value="ECO:0007669"/>
    <property type="project" value="UniProtKB-UniRule"/>
</dbReference>
<dbReference type="Proteomes" id="UP000187526">
    <property type="component" value="Unassembled WGS sequence"/>
</dbReference>
<dbReference type="HAMAP" id="MF_01632">
    <property type="entry name" value="UbiC"/>
    <property type="match status" value="1"/>
</dbReference>
<feature type="binding site" evidence="5">
    <location>
        <position position="165"/>
    </location>
    <ligand>
        <name>substrate</name>
    </ligand>
</feature>
<comment type="caution">
    <text evidence="6">The sequence shown here is derived from an EMBL/GenBank/DDBJ whole genome shotgun (WGS) entry which is preliminary data.</text>
</comment>
<dbReference type="Pfam" id="PF04345">
    <property type="entry name" value="Chor_lyase"/>
    <property type="match status" value="1"/>
</dbReference>
<dbReference type="PANTHER" id="PTHR38683">
    <property type="entry name" value="CHORISMATE PYRUVATE-LYASE"/>
    <property type="match status" value="1"/>
</dbReference>
<dbReference type="STRING" id="418702.BJN45_15355"/>
<dbReference type="InterPro" id="IPR007440">
    <property type="entry name" value="Chorismate--pyruvate_lyase"/>
</dbReference>
<keyword evidence="1 5" id="KW-0963">Cytoplasm</keyword>
<dbReference type="GO" id="GO:0006744">
    <property type="term" value="P:ubiquinone biosynthetic process"/>
    <property type="evidence" value="ECO:0007669"/>
    <property type="project" value="UniProtKB-UniRule"/>
</dbReference>
<feature type="binding site" evidence="5">
    <location>
        <position position="66"/>
    </location>
    <ligand>
        <name>substrate</name>
    </ligand>
</feature>
<dbReference type="GO" id="GO:0005829">
    <property type="term" value="C:cytosol"/>
    <property type="evidence" value="ECO:0007669"/>
    <property type="project" value="TreeGrafter"/>
</dbReference>
<evidence type="ECO:0000256" key="5">
    <source>
        <dbReference type="HAMAP-Rule" id="MF_01632"/>
    </source>
</evidence>
<evidence type="ECO:0000313" key="6">
    <source>
        <dbReference type="EMBL" id="OMG52034.1"/>
    </source>
</evidence>
<keyword evidence="3 5" id="KW-0456">Lyase</keyword>
<dbReference type="SUPFAM" id="SSF64288">
    <property type="entry name" value="Chorismate lyase-like"/>
    <property type="match status" value="1"/>
</dbReference>
<comment type="subcellular location">
    <subcellularLocation>
        <location evidence="5">Cytoplasm</location>
    </subcellularLocation>
</comment>
<accession>A0A1R1I0D4</accession>
<dbReference type="RefSeq" id="WP_076096842.1">
    <property type="nucleotide sequence ID" value="NZ_MTHD01000006.1"/>
</dbReference>
<dbReference type="Gene3D" id="3.40.1410.10">
    <property type="entry name" value="Chorismate lyase-like"/>
    <property type="match status" value="1"/>
</dbReference>
<proteinExistence type="inferred from homology"/>
<comment type="catalytic activity">
    <reaction evidence="5">
        <text>chorismate = 4-hydroxybenzoate + pyruvate</text>
        <dbReference type="Rhea" id="RHEA:16505"/>
        <dbReference type="ChEBI" id="CHEBI:15361"/>
        <dbReference type="ChEBI" id="CHEBI:17879"/>
        <dbReference type="ChEBI" id="CHEBI:29748"/>
        <dbReference type="EC" id="4.1.3.40"/>
    </reaction>
</comment>
<keyword evidence="2 5" id="KW-0831">Ubiquinone biosynthesis</keyword>
<gene>
    <name evidence="5" type="primary">ubiC</name>
    <name evidence="6" type="ORF">BJN45_15355</name>
</gene>
<name>A0A1R1I0D4_9RHOO</name>
<dbReference type="OrthoDB" id="8606430at2"/>
<sequence length="178" mass="20174">MKHRPRWQAQLIANRPGRPLSDWLREPDSLTARCLRHCRSFRVHVLRQVKARPLADEAGRCRLPVREVLLECDGVPVIFAHSVLSTARSGRLGRWFSRLGSRSLGSLLFTHPGFRRGPIEFMRIDRHHPLHRRVCAACAMSGEAPTFWARRSRHHLGDGSVLVTEVFLPAIANLASLG</sequence>
<dbReference type="GO" id="GO:0042866">
    <property type="term" value="P:pyruvate biosynthetic process"/>
    <property type="evidence" value="ECO:0007669"/>
    <property type="project" value="UniProtKB-UniRule"/>
</dbReference>
<evidence type="ECO:0000256" key="1">
    <source>
        <dbReference type="ARBA" id="ARBA00022490"/>
    </source>
</evidence>
<evidence type="ECO:0000313" key="7">
    <source>
        <dbReference type="Proteomes" id="UP000187526"/>
    </source>
</evidence>
<comment type="pathway">
    <text evidence="5">Cofactor biosynthesis; ubiquinone biosynthesis.</text>
</comment>